<dbReference type="EMBL" id="CP017080">
    <property type="protein sequence ID" value="AOH54463.1"/>
    <property type="molecule type" value="Genomic_DNA"/>
</dbReference>
<dbReference type="InterPro" id="IPR003615">
    <property type="entry name" value="HNH_nuc"/>
</dbReference>
<feature type="domain" description="HNH nuclease" evidence="1">
    <location>
        <begin position="25"/>
        <end position="65"/>
    </location>
</feature>
<dbReference type="KEGG" id="bmur:ABE28_008870"/>
<sequence>MCTSHARSKGYPLSWVGGKKVRLLRFIYEQMHGEIPEGHVIRHKCDVRPCINPEHLETGTPKQNMNDAIERGRMRPLLGEKNLNSKLTTDQVREIKFSIKNKSDSNYGLARKYGVSEMAIRKIKKGTMWAHVKLEEEII</sequence>
<evidence type="ECO:0000259" key="1">
    <source>
        <dbReference type="Pfam" id="PF13392"/>
    </source>
</evidence>
<evidence type="ECO:0000313" key="2">
    <source>
        <dbReference type="EMBL" id="AOH54463.1"/>
    </source>
</evidence>
<dbReference type="InterPro" id="IPR044925">
    <property type="entry name" value="His-Me_finger_sf"/>
</dbReference>
<name>A0A1B3XMN8_9BACI</name>
<accession>A0A1B3XMN8</accession>
<proteinExistence type="predicted"/>
<dbReference type="Proteomes" id="UP000077926">
    <property type="component" value="Chromosome"/>
</dbReference>
<gene>
    <name evidence="2" type="ORF">ABE28_008870</name>
</gene>
<organism evidence="2 3">
    <name type="scientific">Peribacillus muralis</name>
    <dbReference type="NCBI Taxonomy" id="264697"/>
    <lineage>
        <taxon>Bacteria</taxon>
        <taxon>Bacillati</taxon>
        <taxon>Bacillota</taxon>
        <taxon>Bacilli</taxon>
        <taxon>Bacillales</taxon>
        <taxon>Bacillaceae</taxon>
        <taxon>Peribacillus</taxon>
    </lineage>
</organism>
<evidence type="ECO:0000313" key="3">
    <source>
        <dbReference type="Proteomes" id="UP000077926"/>
    </source>
</evidence>
<keyword evidence="3" id="KW-1185">Reference proteome</keyword>
<dbReference type="AlphaFoldDB" id="A0A1B3XMN8"/>
<dbReference type="STRING" id="264697.ABE28_008870"/>
<dbReference type="SUPFAM" id="SSF54060">
    <property type="entry name" value="His-Me finger endonucleases"/>
    <property type="match status" value="1"/>
</dbReference>
<reference evidence="2 3" key="1">
    <citation type="submission" date="2016-08" db="EMBL/GenBank/DDBJ databases">
        <title>Complete genome sequence of Bacillus muralis G25-68, a strain with toxicity to nematodes.</title>
        <authorList>
            <person name="Zheng Z."/>
        </authorList>
    </citation>
    <scope>NUCLEOTIDE SEQUENCE [LARGE SCALE GENOMIC DNA]</scope>
    <source>
        <strain evidence="2 3">G25-68</strain>
    </source>
</reference>
<dbReference type="Gene3D" id="3.90.75.20">
    <property type="match status" value="1"/>
</dbReference>
<protein>
    <recommendedName>
        <fullName evidence="1">HNH nuclease domain-containing protein</fullName>
    </recommendedName>
</protein>
<dbReference type="Pfam" id="PF13392">
    <property type="entry name" value="HNH_3"/>
    <property type="match status" value="1"/>
</dbReference>